<comment type="caution">
    <text evidence="2">The sequence shown here is derived from an EMBL/GenBank/DDBJ whole genome shotgun (WGS) entry which is preliminary data.</text>
</comment>
<dbReference type="AlphaFoldDB" id="A0A974ACW9"/>
<sequence length="77" mass="8857">MKPPGHDTYYDHPGRASAKPHKGVIRCWTPVWRDGGYRVNGIYGDAHILTSRVTRHDFITGEIETMNSRYKLDRPGF</sequence>
<protein>
    <submittedName>
        <fullName evidence="2">Uncharacterized protein</fullName>
    </submittedName>
</protein>
<feature type="compositionally biased region" description="Basic and acidic residues" evidence="1">
    <location>
        <begin position="1"/>
        <end position="14"/>
    </location>
</feature>
<evidence type="ECO:0000256" key="1">
    <source>
        <dbReference type="SAM" id="MobiDB-lite"/>
    </source>
</evidence>
<evidence type="ECO:0000313" key="2">
    <source>
        <dbReference type="EMBL" id="NVL07769.1"/>
    </source>
</evidence>
<dbReference type="RefSeq" id="WP_176531388.1">
    <property type="nucleotide sequence ID" value="NZ_CP088022.1"/>
</dbReference>
<organism evidence="2">
    <name type="scientific">Bradyrhizobium quebecense</name>
    <dbReference type="NCBI Taxonomy" id="2748629"/>
    <lineage>
        <taxon>Bacteria</taxon>
        <taxon>Pseudomonadati</taxon>
        <taxon>Pseudomonadota</taxon>
        <taxon>Alphaproteobacteria</taxon>
        <taxon>Hyphomicrobiales</taxon>
        <taxon>Nitrobacteraceae</taxon>
        <taxon>Bradyrhizobium</taxon>
    </lineage>
</organism>
<dbReference type="EMBL" id="JABWSX010000001">
    <property type="protein sequence ID" value="NVL07769.1"/>
    <property type="molecule type" value="Genomic_DNA"/>
</dbReference>
<accession>A0A974ACW9</accession>
<proteinExistence type="predicted"/>
<feature type="region of interest" description="Disordered" evidence="1">
    <location>
        <begin position="1"/>
        <end position="20"/>
    </location>
</feature>
<reference evidence="2" key="1">
    <citation type="submission" date="2020-06" db="EMBL/GenBank/DDBJ databases">
        <title>Whole Genome Sequence of Bradyrhizobium sp. Strain 66S1MB.</title>
        <authorList>
            <person name="Bromfield E."/>
            <person name="Cloutier S."/>
        </authorList>
    </citation>
    <scope>NUCLEOTIDE SEQUENCE</scope>
    <source>
        <strain evidence="2">66S1MB</strain>
    </source>
</reference>
<gene>
    <name evidence="2" type="ORF">HU230_18880</name>
</gene>
<name>A0A974ACW9_9BRAD</name>